<dbReference type="InterPro" id="IPR014710">
    <property type="entry name" value="RmlC-like_jellyroll"/>
</dbReference>
<name>A0ABP6UXZ4_9FLAO</name>
<reference evidence="3" key="1">
    <citation type="journal article" date="2019" name="Int. J. Syst. Evol. Microbiol.">
        <title>The Global Catalogue of Microorganisms (GCM) 10K type strain sequencing project: providing services to taxonomists for standard genome sequencing and annotation.</title>
        <authorList>
            <consortium name="The Broad Institute Genomics Platform"/>
            <consortium name="The Broad Institute Genome Sequencing Center for Infectious Disease"/>
            <person name="Wu L."/>
            <person name="Ma J."/>
        </authorList>
    </citation>
    <scope>NUCLEOTIDE SEQUENCE [LARGE SCALE GENOMIC DNA]</scope>
    <source>
        <strain evidence="3">JCM 17106</strain>
    </source>
</reference>
<dbReference type="Pfam" id="PF00027">
    <property type="entry name" value="cNMP_binding"/>
    <property type="match status" value="1"/>
</dbReference>
<dbReference type="InterPro" id="IPR018490">
    <property type="entry name" value="cNMP-bd_dom_sf"/>
</dbReference>
<dbReference type="CDD" id="cd00038">
    <property type="entry name" value="CAP_ED"/>
    <property type="match status" value="1"/>
</dbReference>
<dbReference type="PANTHER" id="PTHR24567:SF74">
    <property type="entry name" value="HTH-TYPE TRANSCRIPTIONAL REGULATOR ARCR"/>
    <property type="match status" value="1"/>
</dbReference>
<dbReference type="Proteomes" id="UP001500459">
    <property type="component" value="Unassembled WGS sequence"/>
</dbReference>
<gene>
    <name evidence="2" type="ORF">GCM10022393_41240</name>
</gene>
<feature type="domain" description="Cyclic nucleotide-binding" evidence="1">
    <location>
        <begin position="7"/>
        <end position="99"/>
    </location>
</feature>
<dbReference type="Gene3D" id="2.60.120.10">
    <property type="entry name" value="Jelly Rolls"/>
    <property type="match status" value="1"/>
</dbReference>
<protein>
    <recommendedName>
        <fullName evidence="1">Cyclic nucleotide-binding domain-containing protein</fullName>
    </recommendedName>
</protein>
<dbReference type="InterPro" id="IPR000595">
    <property type="entry name" value="cNMP-bd_dom"/>
</dbReference>
<dbReference type="PANTHER" id="PTHR24567">
    <property type="entry name" value="CRP FAMILY TRANSCRIPTIONAL REGULATORY PROTEIN"/>
    <property type="match status" value="1"/>
</dbReference>
<evidence type="ECO:0000313" key="2">
    <source>
        <dbReference type="EMBL" id="GAA3522418.1"/>
    </source>
</evidence>
<comment type="caution">
    <text evidence="2">The sequence shown here is derived from an EMBL/GenBank/DDBJ whole genome shotgun (WGS) entry which is preliminary data.</text>
</comment>
<evidence type="ECO:0000313" key="3">
    <source>
        <dbReference type="Proteomes" id="UP001500459"/>
    </source>
</evidence>
<dbReference type="SMART" id="SM00100">
    <property type="entry name" value="cNMP"/>
    <property type="match status" value="1"/>
</dbReference>
<organism evidence="2 3">
    <name type="scientific">Aquimarina addita</name>
    <dbReference type="NCBI Taxonomy" id="870485"/>
    <lineage>
        <taxon>Bacteria</taxon>
        <taxon>Pseudomonadati</taxon>
        <taxon>Bacteroidota</taxon>
        <taxon>Flavobacteriia</taxon>
        <taxon>Flavobacteriales</taxon>
        <taxon>Flavobacteriaceae</taxon>
        <taxon>Aquimarina</taxon>
    </lineage>
</organism>
<proteinExistence type="predicted"/>
<evidence type="ECO:0000259" key="1">
    <source>
        <dbReference type="PROSITE" id="PS50042"/>
    </source>
</evidence>
<dbReference type="SUPFAM" id="SSF51206">
    <property type="entry name" value="cAMP-binding domain-like"/>
    <property type="match status" value="1"/>
</dbReference>
<keyword evidence="3" id="KW-1185">Reference proteome</keyword>
<dbReference type="EMBL" id="BAABCW010000029">
    <property type="protein sequence ID" value="GAA3522418.1"/>
    <property type="molecule type" value="Genomic_DNA"/>
</dbReference>
<dbReference type="InterPro" id="IPR050397">
    <property type="entry name" value="Env_Response_Regulators"/>
</dbReference>
<accession>A0ABP6UXZ4</accession>
<dbReference type="RefSeq" id="WP_344930726.1">
    <property type="nucleotide sequence ID" value="NZ_BAABCW010000029.1"/>
</dbReference>
<dbReference type="PROSITE" id="PS50042">
    <property type="entry name" value="CNMP_BINDING_3"/>
    <property type="match status" value="1"/>
</dbReference>
<sequence length="170" mass="19068">MKKVLFLLGHLTDLDIEWMIQNGHKKKLKNGQQLIKKGDHIENIYIVLSGQLAISDNGTEIAAIGSGEIVGEMSFLESRPPSVSVIAKELSTVYSISKELMNTKLENDIEFRANFYYSLALFLSDRLRKTTNQFGYESPDEADSIEENVLDGVAQAGARFNQILHKFSEV</sequence>